<comment type="similarity">
    <text evidence="11">Belongs to the protein kinase superfamily.</text>
</comment>
<dbReference type="GO" id="GO:0007010">
    <property type="term" value="P:cytoskeleton organization"/>
    <property type="evidence" value="ECO:0007669"/>
    <property type="project" value="UniProtKB-ARBA"/>
</dbReference>
<proteinExistence type="inferred from homology"/>
<dbReference type="Gene3D" id="1.10.510.10">
    <property type="entry name" value="Transferase(Phosphotransferase) domain 1"/>
    <property type="match status" value="1"/>
</dbReference>
<dbReference type="STRING" id="667725.A0A0L0G8U7"/>
<evidence type="ECO:0000256" key="2">
    <source>
        <dbReference type="ARBA" id="ARBA00022527"/>
    </source>
</evidence>
<dbReference type="PROSITE" id="PS51285">
    <property type="entry name" value="AGC_KINASE_CTER"/>
    <property type="match status" value="1"/>
</dbReference>
<dbReference type="GO" id="GO:0035556">
    <property type="term" value="P:intracellular signal transduction"/>
    <property type="evidence" value="ECO:0007669"/>
    <property type="project" value="TreeGrafter"/>
</dbReference>
<keyword evidence="5 10" id="KW-0547">Nucleotide-binding</keyword>
<dbReference type="eggNOG" id="KOG0605">
    <property type="taxonomic scope" value="Eukaryota"/>
</dbReference>
<keyword evidence="3" id="KW-0597">Phosphoprotein</keyword>
<dbReference type="InterPro" id="IPR017441">
    <property type="entry name" value="Protein_kinase_ATP_BS"/>
</dbReference>
<comment type="catalytic activity">
    <reaction evidence="8">
        <text>L-threonyl-[protein] + ATP = O-phospho-L-threonyl-[protein] + ADP + H(+)</text>
        <dbReference type="Rhea" id="RHEA:46608"/>
        <dbReference type="Rhea" id="RHEA-COMP:11060"/>
        <dbReference type="Rhea" id="RHEA-COMP:11605"/>
        <dbReference type="ChEBI" id="CHEBI:15378"/>
        <dbReference type="ChEBI" id="CHEBI:30013"/>
        <dbReference type="ChEBI" id="CHEBI:30616"/>
        <dbReference type="ChEBI" id="CHEBI:61977"/>
        <dbReference type="ChEBI" id="CHEBI:456216"/>
        <dbReference type="EC" id="2.7.11.1"/>
    </reaction>
</comment>
<dbReference type="PANTHER" id="PTHR24356">
    <property type="entry name" value="SERINE/THREONINE-PROTEIN KINASE"/>
    <property type="match status" value="1"/>
</dbReference>
<dbReference type="CDD" id="cd21776">
    <property type="entry name" value="MobB_Sid2p-like"/>
    <property type="match status" value="1"/>
</dbReference>
<dbReference type="Pfam" id="PF00069">
    <property type="entry name" value="Pkinase"/>
    <property type="match status" value="2"/>
</dbReference>
<dbReference type="InterPro" id="IPR011009">
    <property type="entry name" value="Kinase-like_dom_sf"/>
</dbReference>
<reference evidence="14 15" key="1">
    <citation type="submission" date="2011-02" db="EMBL/GenBank/DDBJ databases">
        <title>The Genome Sequence of Sphaeroforma arctica JP610.</title>
        <authorList>
            <consortium name="The Broad Institute Genome Sequencing Platform"/>
            <person name="Russ C."/>
            <person name="Cuomo C."/>
            <person name="Young S.K."/>
            <person name="Zeng Q."/>
            <person name="Gargeya S."/>
            <person name="Alvarado L."/>
            <person name="Berlin A."/>
            <person name="Chapman S.B."/>
            <person name="Chen Z."/>
            <person name="Freedman E."/>
            <person name="Gellesch M."/>
            <person name="Goldberg J."/>
            <person name="Griggs A."/>
            <person name="Gujja S."/>
            <person name="Heilman E."/>
            <person name="Heiman D."/>
            <person name="Howarth C."/>
            <person name="Mehta T."/>
            <person name="Neiman D."/>
            <person name="Pearson M."/>
            <person name="Roberts A."/>
            <person name="Saif S."/>
            <person name="Shea T."/>
            <person name="Shenoy N."/>
            <person name="Sisk P."/>
            <person name="Stolte C."/>
            <person name="Sykes S."/>
            <person name="White J."/>
            <person name="Yandava C."/>
            <person name="Burger G."/>
            <person name="Gray M.W."/>
            <person name="Holland P.W.H."/>
            <person name="King N."/>
            <person name="Lang F.B.F."/>
            <person name="Roger A.J."/>
            <person name="Ruiz-Trillo I."/>
            <person name="Haas B."/>
            <person name="Nusbaum C."/>
            <person name="Birren B."/>
        </authorList>
    </citation>
    <scope>NUCLEOTIDE SEQUENCE [LARGE SCALE GENOMIC DNA]</scope>
    <source>
        <strain evidence="14 15">JP610</strain>
    </source>
</reference>
<dbReference type="Proteomes" id="UP000054560">
    <property type="component" value="Unassembled WGS sequence"/>
</dbReference>
<dbReference type="InterPro" id="IPR050236">
    <property type="entry name" value="Ser_Thr_kinase_AGC"/>
</dbReference>
<keyword evidence="7 10" id="KW-0067">ATP-binding</keyword>
<gene>
    <name evidence="14" type="ORF">SARC_02489</name>
</gene>
<evidence type="ECO:0000256" key="4">
    <source>
        <dbReference type="ARBA" id="ARBA00022679"/>
    </source>
</evidence>
<dbReference type="FunFam" id="3.30.200.20:FF:000109">
    <property type="entry name" value="Non-specific serine/threonine protein kinase"/>
    <property type="match status" value="1"/>
</dbReference>
<evidence type="ECO:0000256" key="3">
    <source>
        <dbReference type="ARBA" id="ARBA00022553"/>
    </source>
</evidence>
<keyword evidence="15" id="KW-1185">Reference proteome</keyword>
<dbReference type="PROSITE" id="PS50011">
    <property type="entry name" value="PROTEIN_KINASE_DOM"/>
    <property type="match status" value="1"/>
</dbReference>
<dbReference type="InterPro" id="IPR000719">
    <property type="entry name" value="Prot_kinase_dom"/>
</dbReference>
<accession>A0A0L0G8U7</accession>
<dbReference type="SMART" id="SM00133">
    <property type="entry name" value="S_TK_X"/>
    <property type="match status" value="1"/>
</dbReference>
<evidence type="ECO:0000313" key="14">
    <source>
        <dbReference type="EMBL" id="KNC85306.1"/>
    </source>
</evidence>
<dbReference type="SUPFAM" id="SSF56112">
    <property type="entry name" value="Protein kinase-like (PK-like)"/>
    <property type="match status" value="1"/>
</dbReference>
<evidence type="ECO:0000259" key="13">
    <source>
        <dbReference type="PROSITE" id="PS51285"/>
    </source>
</evidence>
<dbReference type="AlphaFoldDB" id="A0A0L0G8U7"/>
<dbReference type="PROSITE" id="PS00107">
    <property type="entry name" value="PROTEIN_KINASE_ATP"/>
    <property type="match status" value="1"/>
</dbReference>
<evidence type="ECO:0000259" key="12">
    <source>
        <dbReference type="PROSITE" id="PS50011"/>
    </source>
</evidence>
<dbReference type="GO" id="GO:0005815">
    <property type="term" value="C:microtubule organizing center"/>
    <property type="evidence" value="ECO:0007669"/>
    <property type="project" value="UniProtKB-ARBA"/>
</dbReference>
<evidence type="ECO:0000313" key="15">
    <source>
        <dbReference type="Proteomes" id="UP000054560"/>
    </source>
</evidence>
<dbReference type="PANTHER" id="PTHR24356:SF417">
    <property type="entry name" value="CELL CYCLE PROTEIN KINASE DBF2-RELATED"/>
    <property type="match status" value="1"/>
</dbReference>
<keyword evidence="6 14" id="KW-0418">Kinase</keyword>
<feature type="domain" description="AGC-kinase C-terminal" evidence="13">
    <location>
        <begin position="395"/>
        <end position="471"/>
    </location>
</feature>
<evidence type="ECO:0000256" key="1">
    <source>
        <dbReference type="ARBA" id="ARBA00012513"/>
    </source>
</evidence>
<evidence type="ECO:0000256" key="8">
    <source>
        <dbReference type="ARBA" id="ARBA00047899"/>
    </source>
</evidence>
<dbReference type="GO" id="GO:0004674">
    <property type="term" value="F:protein serine/threonine kinase activity"/>
    <property type="evidence" value="ECO:0007669"/>
    <property type="project" value="UniProtKB-KW"/>
</dbReference>
<feature type="binding site" evidence="10">
    <location>
        <position position="124"/>
    </location>
    <ligand>
        <name>ATP</name>
        <dbReference type="ChEBI" id="CHEBI:30616"/>
    </ligand>
</feature>
<dbReference type="Gene3D" id="3.30.200.20">
    <property type="entry name" value="Phosphorylase Kinase, domain 1"/>
    <property type="match status" value="1"/>
</dbReference>
<sequence>MALVQSSDDLKTEVKQLRRPSALDLSVATEMYFYDYYWDLLTYIGERKKRKEAFEAKARIQGWTPDITSEEWAIRCREESAFLRKRRTRLGYNEFQVLCQIGKGGYGEVFLSLKKDTKEICALKRMRKKALMVQDEVHHIRNERNVLTATDSRWLVKLLYSFQDTTYVYLAMEFVPGGDMRTLLNGSGVLHESHARFYMMEMCLCVAALHRLGFIHRDLKPENFLIAAQGHLKLTDFGLAKGNVSKEYRDKLRTKLDNIKDRQIVKYSSVERRTMYQTIRAEDRTRAFSLVGSPDYMAPEMLKNEGYDLLVDYWSLGCIFFELLAAFPPFGAPTVDEIWINVFNWQDVLDRPVYQGADKEFNMSDEAWNLIESLITTKANRLHSPVQVQQHPWFQGFDWSTVKNMRPPFIPDLTNEHDVQYFDDFTNPEDIAKYQGFDGPDLDDDDMDGKNERELWVGWTFRGRDRRYGHEESGVEHGDRVSKEMF</sequence>
<dbReference type="EC" id="2.7.11.1" evidence="1"/>
<comment type="catalytic activity">
    <reaction evidence="9">
        <text>L-seryl-[protein] + ATP = O-phospho-L-seryl-[protein] + ADP + H(+)</text>
        <dbReference type="Rhea" id="RHEA:17989"/>
        <dbReference type="Rhea" id="RHEA-COMP:9863"/>
        <dbReference type="Rhea" id="RHEA-COMP:11604"/>
        <dbReference type="ChEBI" id="CHEBI:15378"/>
        <dbReference type="ChEBI" id="CHEBI:29999"/>
        <dbReference type="ChEBI" id="CHEBI:30616"/>
        <dbReference type="ChEBI" id="CHEBI:83421"/>
        <dbReference type="ChEBI" id="CHEBI:456216"/>
        <dbReference type="EC" id="2.7.11.1"/>
    </reaction>
</comment>
<dbReference type="SMART" id="SM00220">
    <property type="entry name" value="S_TKc"/>
    <property type="match status" value="1"/>
</dbReference>
<dbReference type="GeneID" id="25902993"/>
<protein>
    <recommendedName>
        <fullName evidence="1">non-specific serine/threonine protein kinase</fullName>
        <ecNumber evidence="1">2.7.11.1</ecNumber>
    </recommendedName>
</protein>
<keyword evidence="4" id="KW-0808">Transferase</keyword>
<dbReference type="FunFam" id="1.10.510.10:FF:000024">
    <property type="entry name" value="Probable serine/threonine-protein kinase cot-1"/>
    <property type="match status" value="1"/>
</dbReference>
<keyword evidence="2 11" id="KW-0723">Serine/threonine-protein kinase</keyword>
<feature type="domain" description="Protein kinase" evidence="12">
    <location>
        <begin position="95"/>
        <end position="394"/>
    </location>
</feature>
<dbReference type="OrthoDB" id="18472at2759"/>
<dbReference type="RefSeq" id="XP_014159208.1">
    <property type="nucleotide sequence ID" value="XM_014303733.1"/>
</dbReference>
<evidence type="ECO:0000256" key="6">
    <source>
        <dbReference type="ARBA" id="ARBA00022777"/>
    </source>
</evidence>
<evidence type="ECO:0000256" key="11">
    <source>
        <dbReference type="RuleBase" id="RU000304"/>
    </source>
</evidence>
<organism evidence="14 15">
    <name type="scientific">Sphaeroforma arctica JP610</name>
    <dbReference type="NCBI Taxonomy" id="667725"/>
    <lineage>
        <taxon>Eukaryota</taxon>
        <taxon>Ichthyosporea</taxon>
        <taxon>Ichthyophonida</taxon>
        <taxon>Sphaeroforma</taxon>
    </lineage>
</organism>
<dbReference type="InterPro" id="IPR000961">
    <property type="entry name" value="AGC-kinase_C"/>
</dbReference>
<evidence type="ECO:0000256" key="10">
    <source>
        <dbReference type="PROSITE-ProRule" id="PRU10141"/>
    </source>
</evidence>
<evidence type="ECO:0000256" key="9">
    <source>
        <dbReference type="ARBA" id="ARBA00048679"/>
    </source>
</evidence>
<evidence type="ECO:0000256" key="5">
    <source>
        <dbReference type="ARBA" id="ARBA00022741"/>
    </source>
</evidence>
<dbReference type="GO" id="GO:0005524">
    <property type="term" value="F:ATP binding"/>
    <property type="evidence" value="ECO:0007669"/>
    <property type="project" value="UniProtKB-UniRule"/>
</dbReference>
<dbReference type="InterPro" id="IPR008271">
    <property type="entry name" value="Ser/Thr_kinase_AS"/>
</dbReference>
<evidence type="ECO:0000256" key="7">
    <source>
        <dbReference type="ARBA" id="ARBA00022840"/>
    </source>
</evidence>
<dbReference type="PROSITE" id="PS00108">
    <property type="entry name" value="PROTEIN_KINASE_ST"/>
    <property type="match status" value="1"/>
</dbReference>
<dbReference type="EMBL" id="KQ241709">
    <property type="protein sequence ID" value="KNC85306.1"/>
    <property type="molecule type" value="Genomic_DNA"/>
</dbReference>
<name>A0A0L0G8U7_9EUKA</name>